<organism evidence="2 3">
    <name type="scientific">Pleurodeles waltl</name>
    <name type="common">Iberian ribbed newt</name>
    <dbReference type="NCBI Taxonomy" id="8319"/>
    <lineage>
        <taxon>Eukaryota</taxon>
        <taxon>Metazoa</taxon>
        <taxon>Chordata</taxon>
        <taxon>Craniata</taxon>
        <taxon>Vertebrata</taxon>
        <taxon>Euteleostomi</taxon>
        <taxon>Amphibia</taxon>
        <taxon>Batrachia</taxon>
        <taxon>Caudata</taxon>
        <taxon>Salamandroidea</taxon>
        <taxon>Salamandridae</taxon>
        <taxon>Pleurodelinae</taxon>
        <taxon>Pleurodeles</taxon>
    </lineage>
</organism>
<reference evidence="2" key="1">
    <citation type="journal article" date="2022" name="bioRxiv">
        <title>Sequencing and chromosome-scale assembly of the giantPleurodeles waltlgenome.</title>
        <authorList>
            <person name="Brown T."/>
            <person name="Elewa A."/>
            <person name="Iarovenko S."/>
            <person name="Subramanian E."/>
            <person name="Araus A.J."/>
            <person name="Petzold A."/>
            <person name="Susuki M."/>
            <person name="Suzuki K.-i.T."/>
            <person name="Hayashi T."/>
            <person name="Toyoda A."/>
            <person name="Oliveira C."/>
            <person name="Osipova E."/>
            <person name="Leigh N.D."/>
            <person name="Simon A."/>
            <person name="Yun M.H."/>
        </authorList>
    </citation>
    <scope>NUCLEOTIDE SEQUENCE</scope>
    <source>
        <strain evidence="2">20211129_DDA</strain>
        <tissue evidence="2">Liver</tissue>
    </source>
</reference>
<evidence type="ECO:0000313" key="2">
    <source>
        <dbReference type="EMBL" id="KAJ1110577.1"/>
    </source>
</evidence>
<evidence type="ECO:0000313" key="3">
    <source>
        <dbReference type="Proteomes" id="UP001066276"/>
    </source>
</evidence>
<gene>
    <name evidence="2" type="ORF">NDU88_007927</name>
</gene>
<sequence>MGGRVPSGENSQRSNRVLCEGRGQAPNDEVPQEVRRATLGQGTLGKRVLRLKTSVPHIAHRIIPGIPEKERGKKGGWLGGEEGGRKQEGG</sequence>
<name>A0AAV7N3J5_PLEWA</name>
<comment type="caution">
    <text evidence="2">The sequence shown here is derived from an EMBL/GenBank/DDBJ whole genome shotgun (WGS) entry which is preliminary data.</text>
</comment>
<dbReference type="AlphaFoldDB" id="A0AAV7N3J5"/>
<protein>
    <submittedName>
        <fullName evidence="2">Uncharacterized protein</fullName>
    </submittedName>
</protein>
<dbReference type="EMBL" id="JANPWB010000013">
    <property type="protein sequence ID" value="KAJ1110577.1"/>
    <property type="molecule type" value="Genomic_DNA"/>
</dbReference>
<evidence type="ECO:0000256" key="1">
    <source>
        <dbReference type="SAM" id="MobiDB-lite"/>
    </source>
</evidence>
<proteinExistence type="predicted"/>
<keyword evidence="3" id="KW-1185">Reference proteome</keyword>
<dbReference type="Proteomes" id="UP001066276">
    <property type="component" value="Chromosome 9"/>
</dbReference>
<feature type="region of interest" description="Disordered" evidence="1">
    <location>
        <begin position="66"/>
        <end position="90"/>
    </location>
</feature>
<accession>A0AAV7N3J5</accession>
<feature type="region of interest" description="Disordered" evidence="1">
    <location>
        <begin position="1"/>
        <end position="37"/>
    </location>
</feature>